<dbReference type="PROSITE" id="PS50968">
    <property type="entry name" value="BIOTINYL_LIPOYL"/>
    <property type="match status" value="1"/>
</dbReference>
<reference evidence="13 14" key="1">
    <citation type="journal article" date="2017" name="BMC Genomics">
        <title>Genome sequencing of 39 Akkermansia muciniphila isolates reveals its population structure, genomic and functional diverisity, and global distribution in mammalian gut microbiotas.</title>
        <authorList>
            <person name="Guo X."/>
            <person name="Li S."/>
            <person name="Zhang J."/>
            <person name="Wu F."/>
            <person name="Li X."/>
            <person name="Wu D."/>
            <person name="Zhang M."/>
            <person name="Ou Z."/>
            <person name="Jie Z."/>
            <person name="Yan Q."/>
            <person name="Li P."/>
            <person name="Yi J."/>
            <person name="Peng Y."/>
        </authorList>
    </citation>
    <scope>NUCLEOTIDE SEQUENCE [LARGE SCALE GENOMIC DNA]</scope>
    <source>
        <strain evidence="13 14">GP24</strain>
    </source>
</reference>
<evidence type="ECO:0000256" key="7">
    <source>
        <dbReference type="ARBA" id="ARBA00022823"/>
    </source>
</evidence>
<evidence type="ECO:0000259" key="12">
    <source>
        <dbReference type="PROSITE" id="PS50968"/>
    </source>
</evidence>
<evidence type="ECO:0000256" key="11">
    <source>
        <dbReference type="SAM" id="MobiDB-lite"/>
    </source>
</evidence>
<dbReference type="EMBL" id="PJKA01000012">
    <property type="protein sequence ID" value="PNC17543.1"/>
    <property type="molecule type" value="Genomic_DNA"/>
</dbReference>
<gene>
    <name evidence="13" type="ORF">CXU22_07240</name>
</gene>
<evidence type="ECO:0000256" key="4">
    <source>
        <dbReference type="ARBA" id="ARBA00007317"/>
    </source>
</evidence>
<dbReference type="Gene3D" id="3.30.559.10">
    <property type="entry name" value="Chloramphenicol acetyltransferase-like domain"/>
    <property type="match status" value="1"/>
</dbReference>
<evidence type="ECO:0000256" key="3">
    <source>
        <dbReference type="ARBA" id="ARBA00005145"/>
    </source>
</evidence>
<dbReference type="EC" id="2.3.1.-" evidence="10"/>
<comment type="caution">
    <text evidence="13">The sequence shown here is derived from an EMBL/GenBank/DDBJ whole genome shotgun (WGS) entry which is preliminary data.</text>
</comment>
<dbReference type="FunFam" id="3.30.559.10:FF:000007">
    <property type="entry name" value="Dihydrolipoamide acetyltransferase component of pyruvate dehydrogenase complex"/>
    <property type="match status" value="1"/>
</dbReference>
<dbReference type="GO" id="GO:0004149">
    <property type="term" value="F:dihydrolipoyllysine-residue succinyltransferase activity"/>
    <property type="evidence" value="ECO:0007669"/>
    <property type="project" value="UniProtKB-EC"/>
</dbReference>
<name>A0A2N8HCC8_9BACT</name>
<dbReference type="GO" id="GO:0005829">
    <property type="term" value="C:cytosol"/>
    <property type="evidence" value="ECO:0007669"/>
    <property type="project" value="TreeGrafter"/>
</dbReference>
<evidence type="ECO:0000313" key="13">
    <source>
        <dbReference type="EMBL" id="PNC17543.1"/>
    </source>
</evidence>
<comment type="function">
    <text evidence="2">E2 component of the 2-oxoglutarate dehydrogenase (OGDH) complex which catalyzes the second step in the conversion of 2-oxoglutarate to succinyl-CoA and CO(2).</text>
</comment>
<dbReference type="InterPro" id="IPR023213">
    <property type="entry name" value="CAT-like_dom_sf"/>
</dbReference>
<dbReference type="SUPFAM" id="SSF51230">
    <property type="entry name" value="Single hybrid motif"/>
    <property type="match status" value="1"/>
</dbReference>
<dbReference type="RefSeq" id="WP_102714042.1">
    <property type="nucleotide sequence ID" value="NZ_PJKA01000012.1"/>
</dbReference>
<evidence type="ECO:0000256" key="1">
    <source>
        <dbReference type="ARBA" id="ARBA00001938"/>
    </source>
</evidence>
<dbReference type="Proteomes" id="UP000236000">
    <property type="component" value="Unassembled WGS sequence"/>
</dbReference>
<dbReference type="AlphaFoldDB" id="A0A2N8HCC8"/>
<comment type="cofactor">
    <cofactor evidence="1 10">
        <name>(R)-lipoate</name>
        <dbReference type="ChEBI" id="CHEBI:83088"/>
    </cofactor>
</comment>
<dbReference type="InterPro" id="IPR003016">
    <property type="entry name" value="2-oxoA_DH_lipoyl-BS"/>
</dbReference>
<dbReference type="InterPro" id="IPR000089">
    <property type="entry name" value="Biotin_lipoyl"/>
</dbReference>
<evidence type="ECO:0000256" key="9">
    <source>
        <dbReference type="ARBA" id="ARBA00052761"/>
    </source>
</evidence>
<feature type="region of interest" description="Disordered" evidence="11">
    <location>
        <begin position="81"/>
        <end position="153"/>
    </location>
</feature>
<dbReference type="SUPFAM" id="SSF52777">
    <property type="entry name" value="CoA-dependent acyltransferases"/>
    <property type="match status" value="1"/>
</dbReference>
<dbReference type="PANTHER" id="PTHR43416">
    <property type="entry name" value="DIHYDROLIPOYLLYSINE-RESIDUE SUCCINYLTRANSFERASE COMPONENT OF 2-OXOGLUTARATE DEHYDROGENASE COMPLEX, MITOCHONDRIAL-RELATED"/>
    <property type="match status" value="1"/>
</dbReference>
<keyword evidence="6 10" id="KW-0808">Transferase</keyword>
<keyword evidence="5" id="KW-0816">Tricarboxylic acid cycle</keyword>
<dbReference type="OrthoDB" id="9805770at2"/>
<evidence type="ECO:0000256" key="2">
    <source>
        <dbReference type="ARBA" id="ARBA00004052"/>
    </source>
</evidence>
<proteinExistence type="inferred from homology"/>
<sequence length="375" mass="40216">MSDILIPNFGESITTATVAAWHKNAGDPVAKGDTLVTLETDKVSTDLEADENGVLEILVPEGAEAPIGAALGRISSAAGIAAAPEKEDAPAPPEPQKTAAPETREEPASTAPAAGTESPEQKSEKQMSAPEQNSAGESGKPEKGAPPRFIRKPMSPLRRTIAARLVEAQHQAAILTTFNECDMSTVMELRKQFNAAYRERYGTKLGFMSFFIKAVVKALQEVPQVNARIDGTDIVENLYYDISVAIGTDKGLVVPVLRDCDRKTLPELELELAALAEKVRNGSLSMQDLQGGCFTISNGGTYGSLLSTPILNPPQSGILGMHAIQERPVVRDGQIVARPMMYLALSYDHRLVDGKQAVQFLIAVKNAVENPVFEL</sequence>
<comment type="similarity">
    <text evidence="4 10">Belongs to the 2-oxoacid dehydrogenase family.</text>
</comment>
<feature type="domain" description="Lipoyl-binding" evidence="12">
    <location>
        <begin position="1"/>
        <end position="75"/>
    </location>
</feature>
<dbReference type="PANTHER" id="PTHR43416:SF5">
    <property type="entry name" value="DIHYDROLIPOYLLYSINE-RESIDUE SUCCINYLTRANSFERASE COMPONENT OF 2-OXOGLUTARATE DEHYDROGENASE COMPLEX, MITOCHONDRIAL"/>
    <property type="match status" value="1"/>
</dbReference>
<dbReference type="Gene3D" id="2.40.50.100">
    <property type="match status" value="1"/>
</dbReference>
<organism evidence="13 14">
    <name type="scientific">Akkermansia muciniphila</name>
    <dbReference type="NCBI Taxonomy" id="239935"/>
    <lineage>
        <taxon>Bacteria</taxon>
        <taxon>Pseudomonadati</taxon>
        <taxon>Verrucomicrobiota</taxon>
        <taxon>Verrucomicrobiia</taxon>
        <taxon>Verrucomicrobiales</taxon>
        <taxon>Akkermansiaceae</taxon>
        <taxon>Akkermansia</taxon>
    </lineage>
</organism>
<accession>A0A2N8HCC8</accession>
<keyword evidence="8 10" id="KW-0012">Acyltransferase</keyword>
<keyword evidence="7 10" id="KW-0450">Lipoyl</keyword>
<evidence type="ECO:0000256" key="8">
    <source>
        <dbReference type="ARBA" id="ARBA00023315"/>
    </source>
</evidence>
<comment type="pathway">
    <text evidence="3">Amino-acid degradation; L-lysine degradation via saccharopine pathway; glutaryl-CoA from L-lysine: step 6/6.</text>
</comment>
<dbReference type="InterPro" id="IPR050537">
    <property type="entry name" value="2-oxoacid_dehydrogenase"/>
</dbReference>
<dbReference type="PROSITE" id="PS00189">
    <property type="entry name" value="LIPOYL"/>
    <property type="match status" value="1"/>
</dbReference>
<comment type="catalytic activity">
    <reaction evidence="9">
        <text>N(6)-[(R)-dihydrolipoyl]-L-lysyl-[protein] + succinyl-CoA = N(6)-[(R)-S(8)-succinyldihydrolipoyl]-L-lysyl-[protein] + CoA</text>
        <dbReference type="Rhea" id="RHEA:15213"/>
        <dbReference type="Rhea" id="RHEA-COMP:10475"/>
        <dbReference type="Rhea" id="RHEA-COMP:20092"/>
        <dbReference type="ChEBI" id="CHEBI:57287"/>
        <dbReference type="ChEBI" id="CHEBI:57292"/>
        <dbReference type="ChEBI" id="CHEBI:83100"/>
        <dbReference type="ChEBI" id="CHEBI:83120"/>
        <dbReference type="EC" id="2.3.1.61"/>
    </reaction>
</comment>
<evidence type="ECO:0000313" key="14">
    <source>
        <dbReference type="Proteomes" id="UP000236000"/>
    </source>
</evidence>
<protein>
    <recommendedName>
        <fullName evidence="10">Dihydrolipoamide acetyltransferase component of pyruvate dehydrogenase complex</fullName>
        <ecNumber evidence="10">2.3.1.-</ecNumber>
    </recommendedName>
</protein>
<evidence type="ECO:0000256" key="10">
    <source>
        <dbReference type="RuleBase" id="RU003423"/>
    </source>
</evidence>
<dbReference type="InterPro" id="IPR001078">
    <property type="entry name" value="2-oxoacid_DH_actylTfrase"/>
</dbReference>
<dbReference type="Pfam" id="PF00198">
    <property type="entry name" value="2-oxoacid_dh"/>
    <property type="match status" value="1"/>
</dbReference>
<dbReference type="GO" id="GO:0006099">
    <property type="term" value="P:tricarboxylic acid cycle"/>
    <property type="evidence" value="ECO:0007669"/>
    <property type="project" value="UniProtKB-KW"/>
</dbReference>
<dbReference type="InterPro" id="IPR011053">
    <property type="entry name" value="Single_hybrid_motif"/>
</dbReference>
<dbReference type="Pfam" id="PF00364">
    <property type="entry name" value="Biotin_lipoyl"/>
    <property type="match status" value="1"/>
</dbReference>
<dbReference type="CDD" id="cd06849">
    <property type="entry name" value="lipoyl_domain"/>
    <property type="match status" value="1"/>
</dbReference>
<evidence type="ECO:0000256" key="5">
    <source>
        <dbReference type="ARBA" id="ARBA00022532"/>
    </source>
</evidence>
<evidence type="ECO:0000256" key="6">
    <source>
        <dbReference type="ARBA" id="ARBA00022679"/>
    </source>
</evidence>